<gene>
    <name evidence="4" type="ORF">SGA01_46030</name>
</gene>
<dbReference type="InterPro" id="IPR027417">
    <property type="entry name" value="P-loop_NTPase"/>
</dbReference>
<dbReference type="Gene3D" id="1.25.40.10">
    <property type="entry name" value="Tetratricopeptide repeat domain"/>
    <property type="match status" value="3"/>
</dbReference>
<dbReference type="Pfam" id="PF25000">
    <property type="entry name" value="DUF7779"/>
    <property type="match status" value="1"/>
</dbReference>
<evidence type="ECO:0000256" key="1">
    <source>
        <dbReference type="SAM" id="MobiDB-lite"/>
    </source>
</evidence>
<evidence type="ECO:0000313" key="5">
    <source>
        <dbReference type="Proteomes" id="UP000315226"/>
    </source>
</evidence>
<dbReference type="Pfam" id="PF13424">
    <property type="entry name" value="TPR_12"/>
    <property type="match status" value="2"/>
</dbReference>
<dbReference type="RefSeq" id="WP_141298260.1">
    <property type="nucleotide sequence ID" value="NZ_BJMN01000029.1"/>
</dbReference>
<dbReference type="GO" id="GO:0043531">
    <property type="term" value="F:ADP binding"/>
    <property type="evidence" value="ECO:0007669"/>
    <property type="project" value="InterPro"/>
</dbReference>
<dbReference type="PROSITE" id="PS51450">
    <property type="entry name" value="LRR"/>
    <property type="match status" value="1"/>
</dbReference>
<dbReference type="InterPro" id="IPR001611">
    <property type="entry name" value="Leu-rich_rpt"/>
</dbReference>
<evidence type="ECO:0000259" key="3">
    <source>
        <dbReference type="Pfam" id="PF25000"/>
    </source>
</evidence>
<dbReference type="PANTHER" id="PTHR46082">
    <property type="entry name" value="ATP/GTP-BINDING PROTEIN-RELATED"/>
    <property type="match status" value="1"/>
</dbReference>
<dbReference type="Pfam" id="PF13374">
    <property type="entry name" value="TPR_10"/>
    <property type="match status" value="3"/>
</dbReference>
<sequence length="1529" mass="166010">MDEDARPEPEAFELAEALWLHAYQTLAARLPPSTDPPRPRPAMPPGLSGPLDGHGRPEGHGPADDPEPSAGSGLPESHGPPPGGAPDGTPGGAASGAPHGTPDRAPGPAANGGGPDPAPRLPGVPWPAVAPGGPGRLPPEGEAVSAYPLTGDFQDVYVRAGPAPDLRDAAGIGRWLRPLRQVVPSASEIELDEEVTAERAAEDGLWLPYVRSADERRFDLVLVVDDHVTMTIWEQTVAEFTAVVEQSGAFRDVRVRRLGVRETATGEEVVLRGPYGERGPAGDPAELVDRTGRRIVLVLTDALAPLWRGEAGARALELWATAGPTAVVHLLSQRDWHRTALTPRRVRVRGPRAGARNTELSVHFPEAELDPFDPPPSTWRVAVPVLELDAGWLGRWAALVAGTEPGWTDASVLLLGAPAPAAWEDDEEDEPCAPSVQERVRRFRSHATPTAFRLATHLAATVLEPRLVRDVRLKLVPEAQPAHVAELFLSGLVEELPSEEPSGAAFPTPLDFVDGAREALLSSAMRGDTARVARSMSDFYADRFEAARGLRGALLAPEDVPDPPLTEESLPFVRVELAVLRALSGPYLERAQRISAALEGGPPGASLVPNDPLLVHDIRHTPENSDTGGLAMTDTTASQHQREDGGALNGTPVQSIPGPSPDGQSDTGTTPAHGTTTPAHGTPIPGPAAPQPQPQTHPRLSVPAVWGNVPPNNPNFVGREDLLTQVREQLLTGDTSAVLPHTLHGMGGVGKSQIAIEYVYRYASDYDIVWWIPSEQPTMILTALTELAQRMGLNAGSEANRAVPAVREALRRGDPYSRWLLVFDNAENVEAVRPYFPTGGTGKILITSRNQEWDRVARTLSVDVFSREESKSLLRRRARDLTDEDADKLAEALGDLPLAIEQAAAWQAVTGMAVPEYLRLINEKIAELMLELVPSPDYPMSVAAAWDVSLRQLEQRNPAALQLLQVCSFFAPEPISRSLFNNSRSTTIAPELDDALRHPIKLGRAIREINVYALARIEHRHDTIQLHRLVQAVLVNRMSPQQQADMRHGAHLLLADANPNSPASRELWPRYQALLPHVVVSRAVECESPWVRGLVRGMVEFLYVWGEHKGSAAMAREALEIWTERFGPEDQQTLEMAKWLAFTLRVLGEYQEAAAMMQRTADTYIRTAGEDDEGTLDALIQLCTGLRLRAEMARGLEINRSVYERSLRAFGEDDPATLRAAHSLGVGLRLMGLYREARVYDTETARLRALNLGENHFDTLNTLSGLSIDIRETGDYVEAVAHQEDVYARYIAAFGEDNPTTLGCGRVLSVCRRRAGDHEGALELSETVWTKFVNRFGPDHPDAVACGANLVVDLRQDGQLRRSRELGEATVDRYAAKLGADHPYTLSARTNLALTLRHLGDLDAAGEHLAVALPGMRESLGDTHVLTLTTAIGAASQYAAEGRVTEALELDEKTLEILTRDHGEDHPTTLACANNMVLDLRALNRDAEATALHTETLTHYRRRLGEDHPAIAASAGGRRADVDIAPVPF</sequence>
<dbReference type="InterPro" id="IPR053137">
    <property type="entry name" value="NLR-like"/>
</dbReference>
<reference evidence="4 5" key="1">
    <citation type="submission" date="2019-06" db="EMBL/GenBank/DDBJ databases">
        <title>Whole genome shotgun sequence of Streptomyces gardneri NBRC 12865.</title>
        <authorList>
            <person name="Hosoyama A."/>
            <person name="Uohara A."/>
            <person name="Ohji S."/>
            <person name="Ichikawa N."/>
        </authorList>
    </citation>
    <scope>NUCLEOTIDE SEQUENCE [LARGE SCALE GENOMIC DNA]</scope>
    <source>
        <strain evidence="4 5">NBRC 12865</strain>
    </source>
</reference>
<comment type="caution">
    <text evidence="4">The sequence shown here is derived from an EMBL/GenBank/DDBJ whole genome shotgun (WGS) entry which is preliminary data.</text>
</comment>
<evidence type="ECO:0000259" key="2">
    <source>
        <dbReference type="Pfam" id="PF00931"/>
    </source>
</evidence>
<dbReference type="InterPro" id="IPR047738">
    <property type="entry name" value="SAV_2336-like_N"/>
</dbReference>
<dbReference type="InterPro" id="IPR056681">
    <property type="entry name" value="DUF7779"/>
</dbReference>
<protein>
    <submittedName>
        <fullName evidence="4">Cytochrome c</fullName>
    </submittedName>
</protein>
<dbReference type="Pfam" id="PF00931">
    <property type="entry name" value="NB-ARC"/>
    <property type="match status" value="1"/>
</dbReference>
<feature type="region of interest" description="Disordered" evidence="1">
    <location>
        <begin position="29"/>
        <end position="146"/>
    </location>
</feature>
<feature type="compositionally biased region" description="Basic and acidic residues" evidence="1">
    <location>
        <begin position="53"/>
        <end position="63"/>
    </location>
</feature>
<organism evidence="4 5">
    <name type="scientific">Streptomyces gardneri</name>
    <dbReference type="NCBI Taxonomy" id="66892"/>
    <lineage>
        <taxon>Bacteria</taxon>
        <taxon>Bacillati</taxon>
        <taxon>Actinomycetota</taxon>
        <taxon>Actinomycetes</taxon>
        <taxon>Kitasatosporales</taxon>
        <taxon>Streptomycetaceae</taxon>
        <taxon>Streptomyces</taxon>
    </lineage>
</organism>
<accession>A0A4Y3RPR4</accession>
<feature type="compositionally biased region" description="Pro residues" evidence="1">
    <location>
        <begin position="684"/>
        <end position="695"/>
    </location>
</feature>
<proteinExistence type="predicted"/>
<dbReference type="Gene3D" id="3.40.50.300">
    <property type="entry name" value="P-loop containing nucleotide triphosphate hydrolases"/>
    <property type="match status" value="1"/>
</dbReference>
<dbReference type="SUPFAM" id="SSF52540">
    <property type="entry name" value="P-loop containing nucleoside triphosphate hydrolases"/>
    <property type="match status" value="1"/>
</dbReference>
<keyword evidence="5" id="KW-1185">Reference proteome</keyword>
<feature type="compositionally biased region" description="Pro residues" evidence="1">
    <location>
        <begin position="33"/>
        <end position="44"/>
    </location>
</feature>
<feature type="compositionally biased region" description="Pro residues" evidence="1">
    <location>
        <begin position="116"/>
        <end position="125"/>
    </location>
</feature>
<feature type="domain" description="DUF7779" evidence="3">
    <location>
        <begin position="953"/>
        <end position="1042"/>
    </location>
</feature>
<dbReference type="EMBL" id="BJMN01000029">
    <property type="protein sequence ID" value="GEB58998.1"/>
    <property type="molecule type" value="Genomic_DNA"/>
</dbReference>
<dbReference type="Proteomes" id="UP000315226">
    <property type="component" value="Unassembled WGS sequence"/>
</dbReference>
<dbReference type="PANTHER" id="PTHR46082:SF6">
    <property type="entry name" value="AAA+ ATPASE DOMAIN-CONTAINING PROTEIN-RELATED"/>
    <property type="match status" value="1"/>
</dbReference>
<feature type="compositionally biased region" description="Gly residues" evidence="1">
    <location>
        <begin position="85"/>
        <end position="94"/>
    </location>
</feature>
<feature type="domain" description="NB-ARC" evidence="2">
    <location>
        <begin position="720"/>
        <end position="878"/>
    </location>
</feature>
<dbReference type="InterPro" id="IPR011990">
    <property type="entry name" value="TPR-like_helical_dom_sf"/>
</dbReference>
<dbReference type="InterPro" id="IPR002182">
    <property type="entry name" value="NB-ARC"/>
</dbReference>
<dbReference type="NCBIfam" id="NF041121">
    <property type="entry name" value="SAV_2336_NTERM"/>
    <property type="match status" value="1"/>
</dbReference>
<evidence type="ECO:0000313" key="4">
    <source>
        <dbReference type="EMBL" id="GEB58998.1"/>
    </source>
</evidence>
<name>A0A4Y3RPR4_9ACTN</name>
<feature type="compositionally biased region" description="Low complexity" evidence="1">
    <location>
        <begin position="95"/>
        <end position="109"/>
    </location>
</feature>
<dbReference type="SUPFAM" id="SSF48452">
    <property type="entry name" value="TPR-like"/>
    <property type="match status" value="3"/>
</dbReference>
<dbReference type="NCBIfam" id="NF040586">
    <property type="entry name" value="FxSxx_TPR"/>
    <property type="match status" value="1"/>
</dbReference>
<feature type="compositionally biased region" description="Low complexity" evidence="1">
    <location>
        <begin position="667"/>
        <end position="683"/>
    </location>
</feature>
<dbReference type="OrthoDB" id="580767at2"/>
<feature type="region of interest" description="Disordered" evidence="1">
    <location>
        <begin position="617"/>
        <end position="701"/>
    </location>
</feature>